<dbReference type="InterPro" id="IPR039426">
    <property type="entry name" value="TonB-dep_rcpt-like"/>
</dbReference>
<dbReference type="PROSITE" id="PS52016">
    <property type="entry name" value="TONB_DEPENDENT_REC_3"/>
    <property type="match status" value="1"/>
</dbReference>
<evidence type="ECO:0000256" key="8">
    <source>
        <dbReference type="ARBA" id="ARBA00023237"/>
    </source>
</evidence>
<comment type="subcellular location">
    <subcellularLocation>
        <location evidence="1 9">Cell outer membrane</location>
        <topology evidence="1 9">Multi-pass membrane protein</topology>
    </subcellularLocation>
</comment>
<comment type="caution">
    <text evidence="12">The sequence shown here is derived from an EMBL/GenBank/DDBJ whole genome shotgun (WGS) entry which is preliminary data.</text>
</comment>
<proteinExistence type="inferred from homology"/>
<evidence type="ECO:0000256" key="4">
    <source>
        <dbReference type="ARBA" id="ARBA00022452"/>
    </source>
</evidence>
<dbReference type="Pfam" id="PF00593">
    <property type="entry name" value="TonB_dep_Rec_b-barrel"/>
    <property type="match status" value="1"/>
</dbReference>
<dbReference type="InterPro" id="IPR000531">
    <property type="entry name" value="Beta-barrel_TonB"/>
</dbReference>
<keyword evidence="12" id="KW-0675">Receptor</keyword>
<evidence type="ECO:0000256" key="9">
    <source>
        <dbReference type="PROSITE-ProRule" id="PRU01360"/>
    </source>
</evidence>
<feature type="non-terminal residue" evidence="12">
    <location>
        <position position="110"/>
    </location>
</feature>
<evidence type="ECO:0000256" key="10">
    <source>
        <dbReference type="SAM" id="MobiDB-lite"/>
    </source>
</evidence>
<keyword evidence="4 9" id="KW-1134">Transmembrane beta strand</keyword>
<keyword evidence="5 9" id="KW-0812">Transmembrane</keyword>
<keyword evidence="13" id="KW-1185">Reference proteome</keyword>
<dbReference type="PANTHER" id="PTHR30069:SF41">
    <property type="entry name" value="HEME_HEMOPEXIN UTILIZATION PROTEIN C"/>
    <property type="match status" value="1"/>
</dbReference>
<keyword evidence="8 9" id="KW-0998">Cell outer membrane</keyword>
<evidence type="ECO:0000256" key="5">
    <source>
        <dbReference type="ARBA" id="ARBA00022692"/>
    </source>
</evidence>
<dbReference type="Gene3D" id="2.40.170.20">
    <property type="entry name" value="TonB-dependent receptor, beta-barrel domain"/>
    <property type="match status" value="1"/>
</dbReference>
<feature type="non-terminal residue" evidence="12">
    <location>
        <position position="1"/>
    </location>
</feature>
<dbReference type="Proteomes" id="UP000663992">
    <property type="component" value="Unassembled WGS sequence"/>
</dbReference>
<evidence type="ECO:0000256" key="6">
    <source>
        <dbReference type="ARBA" id="ARBA00023077"/>
    </source>
</evidence>
<dbReference type="EMBL" id="JAFKCS010000795">
    <property type="protein sequence ID" value="MBN7823490.1"/>
    <property type="molecule type" value="Genomic_DNA"/>
</dbReference>
<keyword evidence="3 9" id="KW-0813">Transport</keyword>
<evidence type="ECO:0000256" key="1">
    <source>
        <dbReference type="ARBA" id="ARBA00004571"/>
    </source>
</evidence>
<comment type="similarity">
    <text evidence="2 9">Belongs to the TonB-dependent receptor family.</text>
</comment>
<evidence type="ECO:0000313" key="13">
    <source>
        <dbReference type="Proteomes" id="UP000663992"/>
    </source>
</evidence>
<protein>
    <submittedName>
        <fullName evidence="12">TonB-dependent receptor</fullName>
    </submittedName>
</protein>
<evidence type="ECO:0000313" key="12">
    <source>
        <dbReference type="EMBL" id="MBN7823490.1"/>
    </source>
</evidence>
<evidence type="ECO:0000256" key="2">
    <source>
        <dbReference type="ARBA" id="ARBA00009810"/>
    </source>
</evidence>
<evidence type="ECO:0000256" key="7">
    <source>
        <dbReference type="ARBA" id="ARBA00023136"/>
    </source>
</evidence>
<feature type="region of interest" description="Disordered" evidence="10">
    <location>
        <begin position="1"/>
        <end position="21"/>
    </location>
</feature>
<feature type="domain" description="TonB-dependent receptor-like beta-barrel" evidence="11">
    <location>
        <begin position="4"/>
        <end position="108"/>
    </location>
</feature>
<reference evidence="12 13" key="1">
    <citation type="submission" date="2021-03" db="EMBL/GenBank/DDBJ databases">
        <title>novel species isolated from a fishpond in China.</title>
        <authorList>
            <person name="Lu H."/>
            <person name="Cai Z."/>
        </authorList>
    </citation>
    <scope>NUCLEOTIDE SEQUENCE [LARGE SCALE GENOMIC DNA]</scope>
    <source>
        <strain evidence="12 13">Y57</strain>
    </source>
</reference>
<dbReference type="PANTHER" id="PTHR30069">
    <property type="entry name" value="TONB-DEPENDENT OUTER MEMBRANE RECEPTOR"/>
    <property type="match status" value="1"/>
</dbReference>
<name>A0ABS3D2A5_9ALTE</name>
<sequence length="110" mass="12271">VTEAFMSGRPHGGGGSEQVYPNPFLEAERSHNWEVGFNVFKESLLRDGDRLGIKVAYFDTRIDNFSFMDINVSVPGRTVGGTGLGRSAYQNNLEETRFRGVEYNLDYDAG</sequence>
<evidence type="ECO:0000256" key="3">
    <source>
        <dbReference type="ARBA" id="ARBA00022448"/>
    </source>
</evidence>
<dbReference type="InterPro" id="IPR036942">
    <property type="entry name" value="Beta-barrel_TonB_sf"/>
</dbReference>
<dbReference type="SUPFAM" id="SSF56935">
    <property type="entry name" value="Porins"/>
    <property type="match status" value="1"/>
</dbReference>
<keyword evidence="6" id="KW-0798">TonB box</keyword>
<keyword evidence="7 9" id="KW-0472">Membrane</keyword>
<evidence type="ECO:0000259" key="11">
    <source>
        <dbReference type="Pfam" id="PF00593"/>
    </source>
</evidence>
<organism evidence="12 13">
    <name type="scientific">Bowmanella yangjiangensis</name>
    <dbReference type="NCBI Taxonomy" id="2811230"/>
    <lineage>
        <taxon>Bacteria</taxon>
        <taxon>Pseudomonadati</taxon>
        <taxon>Pseudomonadota</taxon>
        <taxon>Gammaproteobacteria</taxon>
        <taxon>Alteromonadales</taxon>
        <taxon>Alteromonadaceae</taxon>
        <taxon>Bowmanella</taxon>
    </lineage>
</organism>
<gene>
    <name evidence="12" type="ORF">J0A65_26720</name>
</gene>
<accession>A0ABS3D2A5</accession>